<dbReference type="PROSITE" id="PS50977">
    <property type="entry name" value="HTH_TETR_2"/>
    <property type="match status" value="1"/>
</dbReference>
<evidence type="ECO:0000256" key="2">
    <source>
        <dbReference type="PROSITE-ProRule" id="PRU00335"/>
    </source>
</evidence>
<proteinExistence type="predicted"/>
<dbReference type="Proteomes" id="UP000198571">
    <property type="component" value="Unassembled WGS sequence"/>
</dbReference>
<gene>
    <name evidence="4" type="ORF">SAMN05518684_10644</name>
</gene>
<evidence type="ECO:0000313" key="4">
    <source>
        <dbReference type="EMBL" id="SER99852.1"/>
    </source>
</evidence>
<keyword evidence="1 2" id="KW-0238">DNA-binding</keyword>
<name>A0A1H9TRT6_9BACI</name>
<evidence type="ECO:0000256" key="1">
    <source>
        <dbReference type="ARBA" id="ARBA00023125"/>
    </source>
</evidence>
<dbReference type="RefSeq" id="WP_093050520.1">
    <property type="nucleotide sequence ID" value="NZ_FOGT01000006.1"/>
</dbReference>
<dbReference type="Gene3D" id="1.10.357.10">
    <property type="entry name" value="Tetracycline Repressor, domain 2"/>
    <property type="match status" value="1"/>
</dbReference>
<reference evidence="5" key="1">
    <citation type="submission" date="2016-10" db="EMBL/GenBank/DDBJ databases">
        <authorList>
            <person name="Varghese N."/>
            <person name="Submissions S."/>
        </authorList>
    </citation>
    <scope>NUCLEOTIDE SEQUENCE [LARGE SCALE GENOMIC DNA]</scope>
    <source>
        <strain evidence="5">S9</strain>
    </source>
</reference>
<accession>A0A1H9TRT6</accession>
<protein>
    <submittedName>
        <fullName evidence="4">Regulatory protein, tetR family</fullName>
    </submittedName>
</protein>
<dbReference type="PANTHER" id="PTHR30055">
    <property type="entry name" value="HTH-TYPE TRANSCRIPTIONAL REGULATOR RUTR"/>
    <property type="match status" value="1"/>
</dbReference>
<dbReference type="InterPro" id="IPR001647">
    <property type="entry name" value="HTH_TetR"/>
</dbReference>
<evidence type="ECO:0000259" key="3">
    <source>
        <dbReference type="PROSITE" id="PS50977"/>
    </source>
</evidence>
<dbReference type="InterPro" id="IPR050109">
    <property type="entry name" value="HTH-type_TetR-like_transc_reg"/>
</dbReference>
<dbReference type="GO" id="GO:0006355">
    <property type="term" value="P:regulation of DNA-templated transcription"/>
    <property type="evidence" value="ECO:0007669"/>
    <property type="project" value="UniProtKB-ARBA"/>
</dbReference>
<dbReference type="GO" id="GO:0003677">
    <property type="term" value="F:DNA binding"/>
    <property type="evidence" value="ECO:0007669"/>
    <property type="project" value="UniProtKB-UniRule"/>
</dbReference>
<dbReference type="InterPro" id="IPR009057">
    <property type="entry name" value="Homeodomain-like_sf"/>
</dbReference>
<dbReference type="OrthoDB" id="277085at2"/>
<evidence type="ECO:0000313" key="5">
    <source>
        <dbReference type="Proteomes" id="UP000198571"/>
    </source>
</evidence>
<dbReference type="AlphaFoldDB" id="A0A1H9TRT6"/>
<dbReference type="EMBL" id="FOGT01000006">
    <property type="protein sequence ID" value="SER99852.1"/>
    <property type="molecule type" value="Genomic_DNA"/>
</dbReference>
<dbReference type="STRING" id="1601833.SAMN05518684_10644"/>
<sequence length="185" mass="21390">MRDKTDQIKNAAIKVFINKGFQATTQELANEAEVAEMTLFRKFGTKEGLFKASVKSAVEQQDLLKWKEEAEIKDTEEFLRVLIDNRLNLISQNRSLVRMLLAERLMGNLPEEIDLPEMIFCSLEKAVKDHAKLNNLHIDTANWERQLSGIFLSYLCLPSDEDYYALSEEEKEHLLSDYVASFKLK</sequence>
<feature type="domain" description="HTH tetR-type" evidence="3">
    <location>
        <begin position="2"/>
        <end position="61"/>
    </location>
</feature>
<feature type="DNA-binding region" description="H-T-H motif" evidence="2">
    <location>
        <begin position="24"/>
        <end position="43"/>
    </location>
</feature>
<dbReference type="Pfam" id="PF00440">
    <property type="entry name" value="TetR_N"/>
    <property type="match status" value="1"/>
</dbReference>
<dbReference type="SUPFAM" id="SSF46689">
    <property type="entry name" value="Homeodomain-like"/>
    <property type="match status" value="1"/>
</dbReference>
<organism evidence="4 5">
    <name type="scientific">Salipaludibacillus aurantiacus</name>
    <dbReference type="NCBI Taxonomy" id="1601833"/>
    <lineage>
        <taxon>Bacteria</taxon>
        <taxon>Bacillati</taxon>
        <taxon>Bacillota</taxon>
        <taxon>Bacilli</taxon>
        <taxon>Bacillales</taxon>
        <taxon>Bacillaceae</taxon>
    </lineage>
</organism>
<dbReference type="PRINTS" id="PR00455">
    <property type="entry name" value="HTHTETR"/>
</dbReference>
<keyword evidence="5" id="KW-1185">Reference proteome</keyword>